<keyword evidence="3" id="KW-0902">Two-component regulatory system</keyword>
<keyword evidence="5" id="KW-0238">DNA-binding</keyword>
<dbReference type="SUPFAM" id="SSF52540">
    <property type="entry name" value="P-loop containing nucleoside triphosphate hydrolases"/>
    <property type="match status" value="1"/>
</dbReference>
<dbReference type="InterPro" id="IPR003018">
    <property type="entry name" value="GAF"/>
</dbReference>
<keyword evidence="6" id="KW-0804">Transcription</keyword>
<dbReference type="SMART" id="SM00382">
    <property type="entry name" value="AAA"/>
    <property type="match status" value="1"/>
</dbReference>
<proteinExistence type="predicted"/>
<evidence type="ECO:0000256" key="2">
    <source>
        <dbReference type="ARBA" id="ARBA00022840"/>
    </source>
</evidence>
<dbReference type="PRINTS" id="PR01590">
    <property type="entry name" value="HTHFIS"/>
</dbReference>
<evidence type="ECO:0000256" key="6">
    <source>
        <dbReference type="ARBA" id="ARBA00023163"/>
    </source>
</evidence>
<dbReference type="Gene3D" id="1.10.8.60">
    <property type="match status" value="1"/>
</dbReference>
<organism evidence="8 9">
    <name type="scientific">Thioclava marina</name>
    <dbReference type="NCBI Taxonomy" id="1915077"/>
    <lineage>
        <taxon>Bacteria</taxon>
        <taxon>Pseudomonadati</taxon>
        <taxon>Pseudomonadota</taxon>
        <taxon>Alphaproteobacteria</taxon>
        <taxon>Rhodobacterales</taxon>
        <taxon>Paracoccaceae</taxon>
        <taxon>Thioclava</taxon>
    </lineage>
</organism>
<protein>
    <submittedName>
        <fullName evidence="8">Sigma-54-dependent Fis family transcriptional regulator</fullName>
    </submittedName>
</protein>
<dbReference type="InterPro" id="IPR025662">
    <property type="entry name" value="Sigma_54_int_dom_ATP-bd_1"/>
</dbReference>
<evidence type="ECO:0000256" key="3">
    <source>
        <dbReference type="ARBA" id="ARBA00023012"/>
    </source>
</evidence>
<evidence type="ECO:0000256" key="1">
    <source>
        <dbReference type="ARBA" id="ARBA00022741"/>
    </source>
</evidence>
<sequence length="598" mass="66004">MEQTVQKGDWEDFMAVGRVPRQIRLEVLESWKRSARHSFSHLRFAPTLTEDELAAQRTSARRLRRGAHTALQRAGRLLNKSGEILLLCDDAGVVLDAVGDSRTLARGSENHLNLGGQWTEEAIGTNAIGTSIKLGLPVMIREAEHFCEAIQRWNCVATPIAEPGTGRLLGVVDISWPEALHQTSAAALSAALALQVETELTRMVSRERETLAERIHLRRLRRGNDPLLIMDRSGADVFATEDFARFCEDDEALTWLRGQVPQIIDQTPDTIAETLSDCLHGADLEVIEDQGEAIGVMLCMRQRRAKALDMSAQLDQASKLGEASARLCAQARKLAQTTIPILIEGETGTGKTYLAEAIHHASTEAEGPFTLIDCPQLTEAGLREDLAEARYGLEVGVLCLNSPGAAIAPVQKLLLAAVEQASLRGMRIISLSQRSLYDEMRKGAFRSDLYYRIAGVRLHIPPLRERPEEIAPLLQQLVRCHSARQCGREIRFTSGAMDALKAYAWPGNIREMRNLVATLDALSPTGLIDDRTLPPEFRQRDTRNGAETTLRDLERAEIISAIAAENGNLSQVARRLGIARSTLYLKLDSFGIARSQKV</sequence>
<dbReference type="InterPro" id="IPR009057">
    <property type="entry name" value="Homeodomain-like_sf"/>
</dbReference>
<evidence type="ECO:0000256" key="4">
    <source>
        <dbReference type="ARBA" id="ARBA00023015"/>
    </source>
</evidence>
<evidence type="ECO:0000259" key="7">
    <source>
        <dbReference type="PROSITE" id="PS50045"/>
    </source>
</evidence>
<dbReference type="SUPFAM" id="SSF46689">
    <property type="entry name" value="Homeodomain-like"/>
    <property type="match status" value="1"/>
</dbReference>
<dbReference type="Pfam" id="PF14532">
    <property type="entry name" value="Sigma54_activ_2"/>
    <property type="match status" value="1"/>
</dbReference>
<evidence type="ECO:0000256" key="5">
    <source>
        <dbReference type="ARBA" id="ARBA00023125"/>
    </source>
</evidence>
<dbReference type="Pfam" id="PF01590">
    <property type="entry name" value="GAF"/>
    <property type="match status" value="1"/>
</dbReference>
<gene>
    <name evidence="8" type="ORF">BMG00_03925</name>
</gene>
<dbReference type="Gene3D" id="1.10.10.60">
    <property type="entry name" value="Homeodomain-like"/>
    <property type="match status" value="1"/>
</dbReference>
<dbReference type="Pfam" id="PF02954">
    <property type="entry name" value="HTH_8"/>
    <property type="match status" value="1"/>
</dbReference>
<dbReference type="InterPro" id="IPR029016">
    <property type="entry name" value="GAF-like_dom_sf"/>
</dbReference>
<keyword evidence="2" id="KW-0067">ATP-binding</keyword>
<dbReference type="Gene3D" id="3.30.450.40">
    <property type="match status" value="1"/>
</dbReference>
<dbReference type="Proteomes" id="UP000242224">
    <property type="component" value="Unassembled WGS sequence"/>
</dbReference>
<dbReference type="InterPro" id="IPR002197">
    <property type="entry name" value="HTH_Fis"/>
</dbReference>
<keyword evidence="9" id="KW-1185">Reference proteome</keyword>
<dbReference type="PROSITE" id="PS50045">
    <property type="entry name" value="SIGMA54_INTERACT_4"/>
    <property type="match status" value="1"/>
</dbReference>
<dbReference type="PROSITE" id="PS00675">
    <property type="entry name" value="SIGMA54_INTERACT_1"/>
    <property type="match status" value="1"/>
</dbReference>
<comment type="caution">
    <text evidence="8">The sequence shown here is derived from an EMBL/GenBank/DDBJ whole genome shotgun (WGS) entry which is preliminary data.</text>
</comment>
<evidence type="ECO:0000313" key="8">
    <source>
        <dbReference type="EMBL" id="OOY14183.1"/>
    </source>
</evidence>
<keyword evidence="4" id="KW-0805">Transcription regulation</keyword>
<accession>A0ABX3MSM8</accession>
<dbReference type="EMBL" id="MPZS01000001">
    <property type="protein sequence ID" value="OOY14183.1"/>
    <property type="molecule type" value="Genomic_DNA"/>
</dbReference>
<dbReference type="InterPro" id="IPR027417">
    <property type="entry name" value="P-loop_NTPase"/>
</dbReference>
<feature type="domain" description="Sigma-54 factor interaction" evidence="7">
    <location>
        <begin position="326"/>
        <end position="521"/>
    </location>
</feature>
<dbReference type="PANTHER" id="PTHR32071:SF81">
    <property type="entry name" value="PROPIONATE CATABOLISM OPERON REGULATORY PROTEIN"/>
    <property type="match status" value="1"/>
</dbReference>
<dbReference type="InterPro" id="IPR003593">
    <property type="entry name" value="AAA+_ATPase"/>
</dbReference>
<dbReference type="InterPro" id="IPR002078">
    <property type="entry name" value="Sigma_54_int"/>
</dbReference>
<dbReference type="Pfam" id="PF25601">
    <property type="entry name" value="AAA_lid_14"/>
    <property type="match status" value="1"/>
</dbReference>
<dbReference type="InterPro" id="IPR058031">
    <property type="entry name" value="AAA_lid_NorR"/>
</dbReference>
<name>A0ABX3MSM8_9RHOB</name>
<evidence type="ECO:0000313" key="9">
    <source>
        <dbReference type="Proteomes" id="UP000242224"/>
    </source>
</evidence>
<dbReference type="PANTHER" id="PTHR32071">
    <property type="entry name" value="TRANSCRIPTIONAL REGULATORY PROTEIN"/>
    <property type="match status" value="1"/>
</dbReference>
<reference evidence="8 9" key="1">
    <citation type="submission" date="2016-11" db="EMBL/GenBank/DDBJ databases">
        <title>A multilocus sequence analysis scheme for characterization of bacteria in the genus Thioclava.</title>
        <authorList>
            <person name="Liu Y."/>
            <person name="Shao Z."/>
        </authorList>
    </citation>
    <scope>NUCLEOTIDE SEQUENCE [LARGE SCALE GENOMIC DNA]</scope>
    <source>
        <strain evidence="8 9">11.10-0-13</strain>
    </source>
</reference>
<keyword evidence="1" id="KW-0547">Nucleotide-binding</keyword>
<dbReference type="RefSeq" id="WP_078574243.1">
    <property type="nucleotide sequence ID" value="NZ_MPZS01000001.1"/>
</dbReference>
<dbReference type="Gene3D" id="3.40.50.300">
    <property type="entry name" value="P-loop containing nucleotide triphosphate hydrolases"/>
    <property type="match status" value="1"/>
</dbReference>
<dbReference type="CDD" id="cd00009">
    <property type="entry name" value="AAA"/>
    <property type="match status" value="1"/>
</dbReference>